<dbReference type="Proteomes" id="UP000790787">
    <property type="component" value="Chromosome 14"/>
</dbReference>
<accession>A0AC58SM48</accession>
<name>A0AC58SM48_TOBAC</name>
<reference evidence="1" key="1">
    <citation type="journal article" date="2014" name="Nat. Commun.">
        <title>The tobacco genome sequence and its comparison with those of tomato and potato.</title>
        <authorList>
            <person name="Sierro N."/>
            <person name="Battey J.N."/>
            <person name="Ouadi S."/>
            <person name="Bakaher N."/>
            <person name="Bovet L."/>
            <person name="Willig A."/>
            <person name="Goepfert S."/>
            <person name="Peitsch M.C."/>
            <person name="Ivanov N.V."/>
        </authorList>
    </citation>
    <scope>NUCLEOTIDE SEQUENCE [LARGE SCALE GENOMIC DNA]</scope>
</reference>
<protein>
    <submittedName>
        <fullName evidence="2">Uncharacterized protein LOC142168796</fullName>
    </submittedName>
</protein>
<evidence type="ECO:0000313" key="1">
    <source>
        <dbReference type="Proteomes" id="UP000790787"/>
    </source>
</evidence>
<gene>
    <name evidence="2" type="primary">LOC142168796</name>
</gene>
<reference evidence="2" key="2">
    <citation type="submission" date="2025-08" db="UniProtKB">
        <authorList>
            <consortium name="RefSeq"/>
        </authorList>
    </citation>
    <scope>IDENTIFICATION</scope>
    <source>
        <tissue evidence="2">Leaf</tissue>
    </source>
</reference>
<evidence type="ECO:0000313" key="2">
    <source>
        <dbReference type="RefSeq" id="XP_075086051.1"/>
    </source>
</evidence>
<dbReference type="RefSeq" id="XP_075086051.1">
    <property type="nucleotide sequence ID" value="XM_075229950.1"/>
</dbReference>
<keyword evidence="1" id="KW-1185">Reference proteome</keyword>
<proteinExistence type="predicted"/>
<organism evidence="1 2">
    <name type="scientific">Nicotiana tabacum</name>
    <name type="common">Common tobacco</name>
    <dbReference type="NCBI Taxonomy" id="4097"/>
    <lineage>
        <taxon>Eukaryota</taxon>
        <taxon>Viridiplantae</taxon>
        <taxon>Streptophyta</taxon>
        <taxon>Embryophyta</taxon>
        <taxon>Tracheophyta</taxon>
        <taxon>Spermatophyta</taxon>
        <taxon>Magnoliopsida</taxon>
        <taxon>eudicotyledons</taxon>
        <taxon>Gunneridae</taxon>
        <taxon>Pentapetalae</taxon>
        <taxon>asterids</taxon>
        <taxon>lamiids</taxon>
        <taxon>Solanales</taxon>
        <taxon>Solanaceae</taxon>
        <taxon>Nicotianoideae</taxon>
        <taxon>Nicotianeae</taxon>
        <taxon>Nicotiana</taxon>
    </lineage>
</organism>
<sequence length="499" mass="55582">MATEQIAPTTFTSTPTAQTFTPEQYQQILQLLNSKPTEVTANATDLESESGASNHVTSKIDLLNNPSPLGSGSSVHLPNGDLAKITHSGSTNIFKDYKISDDLYTGNVLGIGSEANGLYILRSCLHKKQSSTPTVNTTAMQTSTQNKHSSINLGVWHQRLGHLPMEAIKKIGKLKTVRTNNGSEFINSDMKQFLESRGIVHQTTCVYSPQQNSVVERRHIYILEVARALRFQIAVPLTFLGDCVLTAVYIINRLPSTILKGKYPYEKLFNTEPSIDHMRVFGCLCYVVNVRREDKFSARALPAVFMGYSPTKKGYKLYDLQSKQFIISKDVVFKEHVFPFKQMKLSSIPVFPVLEPADVPDTTGVLYQDQATEHNAVHDNDVMQGSDALQPHSSHLQAVDDALPIAVRKPPRTAGPPKWLQDFVSTSCAYPMSNYLSYDSLSPSYARCLSAQSTIVEPKHYHEASNDERWVTVMQQEVTTLEENNTWDVIDLLAAKVPI</sequence>